<reference evidence="1" key="1">
    <citation type="journal article" date="2015" name="Nature">
        <title>Complex archaea that bridge the gap between prokaryotes and eukaryotes.</title>
        <authorList>
            <person name="Spang A."/>
            <person name="Saw J.H."/>
            <person name="Jorgensen S.L."/>
            <person name="Zaremba-Niedzwiedzka K."/>
            <person name="Martijn J."/>
            <person name="Lind A.E."/>
            <person name="van Eijk R."/>
            <person name="Schleper C."/>
            <person name="Guy L."/>
            <person name="Ettema T.J."/>
        </authorList>
    </citation>
    <scope>NUCLEOTIDE SEQUENCE</scope>
</reference>
<dbReference type="AlphaFoldDB" id="A0A0F9SNX2"/>
<name>A0A0F9SNX2_9ZZZZ</name>
<comment type="caution">
    <text evidence="1">The sequence shown here is derived from an EMBL/GenBank/DDBJ whole genome shotgun (WGS) entry which is preliminary data.</text>
</comment>
<accession>A0A0F9SNX2</accession>
<gene>
    <name evidence="1" type="ORF">LCGC14_0495090</name>
</gene>
<sequence length="122" mass="14210">MGKKKHECSGCGRTEYLNIDKVRILKKLDMNMQESLIEDILNMQEKMVYPKITDEGIEIRSNLAQLFNEVTKKYGSDEVVSWCFYQVVKNITEQPLERIDSRLIKDSPANKEFHKLIGGEKQ</sequence>
<organism evidence="1">
    <name type="scientific">marine sediment metagenome</name>
    <dbReference type="NCBI Taxonomy" id="412755"/>
    <lineage>
        <taxon>unclassified sequences</taxon>
        <taxon>metagenomes</taxon>
        <taxon>ecological metagenomes</taxon>
    </lineage>
</organism>
<proteinExistence type="predicted"/>
<protein>
    <submittedName>
        <fullName evidence="1">Uncharacterized protein</fullName>
    </submittedName>
</protein>
<dbReference type="EMBL" id="LAZR01000568">
    <property type="protein sequence ID" value="KKN64082.1"/>
    <property type="molecule type" value="Genomic_DNA"/>
</dbReference>
<evidence type="ECO:0000313" key="1">
    <source>
        <dbReference type="EMBL" id="KKN64082.1"/>
    </source>
</evidence>